<dbReference type="AlphaFoldDB" id="A0A6J5GW67"/>
<evidence type="ECO:0000256" key="1">
    <source>
        <dbReference type="SAM" id="Coils"/>
    </source>
</evidence>
<feature type="coiled-coil region" evidence="1">
    <location>
        <begin position="211"/>
        <end position="295"/>
    </location>
</feature>
<name>A0A6J5GW67_9BURK</name>
<keyword evidence="2" id="KW-0472">Membrane</keyword>
<evidence type="ECO:0000256" key="2">
    <source>
        <dbReference type="SAM" id="Phobius"/>
    </source>
</evidence>
<gene>
    <name evidence="3" type="ORF">LMG28688_06694</name>
</gene>
<keyword evidence="4" id="KW-1185">Reference proteome</keyword>
<dbReference type="EMBL" id="CADIKL010000057">
    <property type="protein sequence ID" value="CAB3808128.1"/>
    <property type="molecule type" value="Genomic_DNA"/>
</dbReference>
<keyword evidence="2" id="KW-1133">Transmembrane helix</keyword>
<proteinExistence type="predicted"/>
<organism evidence="3 4">
    <name type="scientific">Paraburkholderia caffeinitolerans</name>
    <dbReference type="NCBI Taxonomy" id="1723730"/>
    <lineage>
        <taxon>Bacteria</taxon>
        <taxon>Pseudomonadati</taxon>
        <taxon>Pseudomonadota</taxon>
        <taxon>Betaproteobacteria</taxon>
        <taxon>Burkholderiales</taxon>
        <taxon>Burkholderiaceae</taxon>
        <taxon>Paraburkholderia</taxon>
    </lineage>
</organism>
<sequence length="339" mass="38639">MADIIEKLAQLDVPKELLGNVDVDEVLNRFRRIFRQLDDLKNFRTEHEQRNVIMRWLNSDQLETAQLNAQQIQAEFSKTLGQLMVISMFQARKLESQQGQLLTQQGEIKKLSESIDKHTAELADEHAKLFEQGEEVKRLVKDSFDIQYTLDTERKLIAIASQVTQSKDDLVAAFDQKLTEMGELAEQSERVAAERIEWLTERFDQREKAFHARAREEAEIQAEQFRALEATGLERLSVVEREVAAKLQASAEREQAAAREWKAEAGHREHDRQAAQAAQAEIDKLSHDLVELRAASAAQQVALQMTKQWAEDKVRRLRVSTWAIALCAAAGIGVACVLR</sequence>
<reference evidence="3 4" key="1">
    <citation type="submission" date="2020-04" db="EMBL/GenBank/DDBJ databases">
        <authorList>
            <person name="De Canck E."/>
        </authorList>
    </citation>
    <scope>NUCLEOTIDE SEQUENCE [LARGE SCALE GENOMIC DNA]</scope>
    <source>
        <strain evidence="3 4">LMG 28688</strain>
    </source>
</reference>
<evidence type="ECO:0000313" key="3">
    <source>
        <dbReference type="EMBL" id="CAB3808128.1"/>
    </source>
</evidence>
<protein>
    <submittedName>
        <fullName evidence="3">Uncharacterized protein</fullName>
    </submittedName>
</protein>
<dbReference type="Proteomes" id="UP000494119">
    <property type="component" value="Unassembled WGS sequence"/>
</dbReference>
<feature type="transmembrane region" description="Helical" evidence="2">
    <location>
        <begin position="319"/>
        <end position="338"/>
    </location>
</feature>
<accession>A0A6J5GW67</accession>
<dbReference type="RefSeq" id="WP_175198136.1">
    <property type="nucleotide sequence ID" value="NZ_CADIKL010000057.1"/>
</dbReference>
<keyword evidence="1" id="KW-0175">Coiled coil</keyword>
<evidence type="ECO:0000313" key="4">
    <source>
        <dbReference type="Proteomes" id="UP000494119"/>
    </source>
</evidence>
<keyword evidence="2" id="KW-0812">Transmembrane</keyword>